<gene>
    <name evidence="14" type="ORF">NAEGRDRAFT_50109</name>
</gene>
<keyword evidence="6" id="KW-0418">Kinase</keyword>
<dbReference type="GO" id="GO:0004674">
    <property type="term" value="F:protein serine/threonine kinase activity"/>
    <property type="evidence" value="ECO:0007669"/>
    <property type="project" value="UniProtKB-KW"/>
</dbReference>
<keyword evidence="4" id="KW-0808">Transferase</keyword>
<feature type="region of interest" description="Disordered" evidence="11">
    <location>
        <begin position="1649"/>
        <end position="1699"/>
    </location>
</feature>
<feature type="compositionally biased region" description="Basic residues" evidence="11">
    <location>
        <begin position="90"/>
        <end position="104"/>
    </location>
</feature>
<feature type="compositionally biased region" description="Low complexity" evidence="11">
    <location>
        <begin position="120"/>
        <end position="139"/>
    </location>
</feature>
<evidence type="ECO:0000256" key="10">
    <source>
        <dbReference type="PROSITE-ProRule" id="PRU10141"/>
    </source>
</evidence>
<dbReference type="KEGG" id="ngr:NAEGRDRAFT_50109"/>
<comment type="catalytic activity">
    <reaction evidence="9">
        <text>L-seryl-[protein] + ATP = O-phospho-L-seryl-[protein] + ADP + H(+)</text>
        <dbReference type="Rhea" id="RHEA:17989"/>
        <dbReference type="Rhea" id="RHEA-COMP:9863"/>
        <dbReference type="Rhea" id="RHEA-COMP:11604"/>
        <dbReference type="ChEBI" id="CHEBI:15378"/>
        <dbReference type="ChEBI" id="CHEBI:29999"/>
        <dbReference type="ChEBI" id="CHEBI:30616"/>
        <dbReference type="ChEBI" id="CHEBI:83421"/>
        <dbReference type="ChEBI" id="CHEBI:456216"/>
        <dbReference type="EC" id="2.7.11.1"/>
    </reaction>
</comment>
<evidence type="ECO:0000256" key="1">
    <source>
        <dbReference type="ARBA" id="ARBA00010886"/>
    </source>
</evidence>
<feature type="compositionally biased region" description="Basic and acidic residues" evidence="11">
    <location>
        <begin position="153"/>
        <end position="180"/>
    </location>
</feature>
<evidence type="ECO:0000256" key="5">
    <source>
        <dbReference type="ARBA" id="ARBA00022741"/>
    </source>
</evidence>
<feature type="region of interest" description="Disordered" evidence="11">
    <location>
        <begin position="1323"/>
        <end position="1349"/>
    </location>
</feature>
<evidence type="ECO:0000259" key="13">
    <source>
        <dbReference type="PROSITE" id="PS50011"/>
    </source>
</evidence>
<feature type="compositionally biased region" description="Low complexity" evidence="11">
    <location>
        <begin position="21"/>
        <end position="47"/>
    </location>
</feature>
<evidence type="ECO:0000256" key="11">
    <source>
        <dbReference type="SAM" id="MobiDB-lite"/>
    </source>
</evidence>
<evidence type="ECO:0000256" key="9">
    <source>
        <dbReference type="ARBA" id="ARBA00048679"/>
    </source>
</evidence>
<dbReference type="STRING" id="5762.D2VJQ6"/>
<keyword evidence="12" id="KW-0472">Membrane</keyword>
<dbReference type="Pfam" id="PF00069">
    <property type="entry name" value="Pkinase"/>
    <property type="match status" value="1"/>
</dbReference>
<accession>D2VJQ6</accession>
<keyword evidence="15" id="KW-1185">Reference proteome</keyword>
<feature type="binding site" evidence="10">
    <location>
        <position position="1395"/>
    </location>
    <ligand>
        <name>ATP</name>
        <dbReference type="ChEBI" id="CHEBI:30616"/>
    </ligand>
</feature>
<dbReference type="InterPro" id="IPR011009">
    <property type="entry name" value="Kinase-like_dom_sf"/>
</dbReference>
<dbReference type="InterPro" id="IPR008271">
    <property type="entry name" value="Ser/Thr_kinase_AS"/>
</dbReference>
<evidence type="ECO:0000256" key="12">
    <source>
        <dbReference type="SAM" id="Phobius"/>
    </source>
</evidence>
<proteinExistence type="inferred from homology"/>
<feature type="compositionally biased region" description="Low complexity" evidence="11">
    <location>
        <begin position="55"/>
        <end position="84"/>
    </location>
</feature>
<dbReference type="PROSITE" id="PS00107">
    <property type="entry name" value="PROTEIN_KINASE_ATP"/>
    <property type="match status" value="1"/>
</dbReference>
<dbReference type="InterPro" id="IPR017441">
    <property type="entry name" value="Protein_kinase_ATP_BS"/>
</dbReference>
<keyword evidence="12" id="KW-1133">Transmembrane helix</keyword>
<feature type="compositionally biased region" description="Low complexity" evidence="11">
    <location>
        <begin position="1331"/>
        <end position="1344"/>
    </location>
</feature>
<evidence type="ECO:0000256" key="4">
    <source>
        <dbReference type="ARBA" id="ARBA00022679"/>
    </source>
</evidence>
<dbReference type="OrthoDB" id="541276at2759"/>
<evidence type="ECO:0000256" key="3">
    <source>
        <dbReference type="ARBA" id="ARBA00022527"/>
    </source>
</evidence>
<feature type="compositionally biased region" description="Basic and acidic residues" evidence="11">
    <location>
        <begin position="1654"/>
        <end position="1664"/>
    </location>
</feature>
<name>D2VJQ6_NAEGR</name>
<evidence type="ECO:0000256" key="7">
    <source>
        <dbReference type="ARBA" id="ARBA00022840"/>
    </source>
</evidence>
<organism evidence="15">
    <name type="scientific">Naegleria gruberi</name>
    <name type="common">Amoeba</name>
    <dbReference type="NCBI Taxonomy" id="5762"/>
    <lineage>
        <taxon>Eukaryota</taxon>
        <taxon>Discoba</taxon>
        <taxon>Heterolobosea</taxon>
        <taxon>Tetramitia</taxon>
        <taxon>Eutetramitia</taxon>
        <taxon>Vahlkampfiidae</taxon>
        <taxon>Naegleria</taxon>
    </lineage>
</organism>
<dbReference type="PANTHER" id="PTHR43671">
    <property type="entry name" value="SERINE/THREONINE-PROTEIN KINASE NEK"/>
    <property type="match status" value="1"/>
</dbReference>
<keyword evidence="12" id="KW-0812">Transmembrane</keyword>
<dbReference type="Proteomes" id="UP000006671">
    <property type="component" value="Unassembled WGS sequence"/>
</dbReference>
<dbReference type="InterPro" id="IPR050660">
    <property type="entry name" value="NEK_Ser/Thr_kinase"/>
</dbReference>
<dbReference type="Pfam" id="PF00646">
    <property type="entry name" value="F-box"/>
    <property type="match status" value="1"/>
</dbReference>
<dbReference type="SMART" id="SM00220">
    <property type="entry name" value="S_TKc"/>
    <property type="match status" value="1"/>
</dbReference>
<evidence type="ECO:0000313" key="15">
    <source>
        <dbReference type="Proteomes" id="UP000006671"/>
    </source>
</evidence>
<evidence type="ECO:0000256" key="6">
    <source>
        <dbReference type="ARBA" id="ARBA00022777"/>
    </source>
</evidence>
<reference evidence="14 15" key="1">
    <citation type="journal article" date="2010" name="Cell">
        <title>The genome of Naegleria gruberi illuminates early eukaryotic versatility.</title>
        <authorList>
            <person name="Fritz-Laylin L.K."/>
            <person name="Prochnik S.E."/>
            <person name="Ginger M.L."/>
            <person name="Dacks J.B."/>
            <person name="Carpenter M.L."/>
            <person name="Field M.C."/>
            <person name="Kuo A."/>
            <person name="Paredez A."/>
            <person name="Chapman J."/>
            <person name="Pham J."/>
            <person name="Shu S."/>
            <person name="Neupane R."/>
            <person name="Cipriano M."/>
            <person name="Mancuso J."/>
            <person name="Tu H."/>
            <person name="Salamov A."/>
            <person name="Lindquist E."/>
            <person name="Shapiro H."/>
            <person name="Lucas S."/>
            <person name="Grigoriev I.V."/>
            <person name="Cande W.Z."/>
            <person name="Fulton C."/>
            <person name="Rokhsar D.S."/>
            <person name="Dawson S.C."/>
        </authorList>
    </citation>
    <scope>NUCLEOTIDE SEQUENCE [LARGE SCALE GENOMIC DNA]</scope>
    <source>
        <strain evidence="14 15">NEG-M</strain>
    </source>
</reference>
<dbReference type="GO" id="GO:0005524">
    <property type="term" value="F:ATP binding"/>
    <property type="evidence" value="ECO:0007669"/>
    <property type="project" value="UniProtKB-UniRule"/>
</dbReference>
<evidence type="ECO:0000256" key="2">
    <source>
        <dbReference type="ARBA" id="ARBA00012513"/>
    </source>
</evidence>
<dbReference type="GeneID" id="8854510"/>
<comment type="similarity">
    <text evidence="1">Belongs to the protein kinase superfamily. NEK Ser/Thr protein kinase family. NIMA subfamily.</text>
</comment>
<dbReference type="Gene3D" id="1.10.510.10">
    <property type="entry name" value="Transferase(Phosphotransferase) domain 1"/>
    <property type="match status" value="1"/>
</dbReference>
<feature type="transmembrane region" description="Helical" evidence="12">
    <location>
        <begin position="1244"/>
        <end position="1271"/>
    </location>
</feature>
<dbReference type="EMBL" id="GG738876">
    <property type="protein sequence ID" value="EFC42994.1"/>
    <property type="molecule type" value="Genomic_DNA"/>
</dbReference>
<dbReference type="InterPro" id="IPR036047">
    <property type="entry name" value="F-box-like_dom_sf"/>
</dbReference>
<dbReference type="eggNOG" id="KOG0595">
    <property type="taxonomic scope" value="Eukaryota"/>
</dbReference>
<keyword evidence="5 10" id="KW-0547">Nucleotide-binding</keyword>
<dbReference type="PROSITE" id="PS50011">
    <property type="entry name" value="PROTEIN_KINASE_DOM"/>
    <property type="match status" value="1"/>
</dbReference>
<dbReference type="SUPFAM" id="SSF81383">
    <property type="entry name" value="F-box domain"/>
    <property type="match status" value="1"/>
</dbReference>
<dbReference type="PANTHER" id="PTHR43671:SF98">
    <property type="entry name" value="SERINE_THREONINE-PROTEIN KINASE NEK11"/>
    <property type="match status" value="1"/>
</dbReference>
<sequence>MSDFKSIKNKLSSLRAKIKSESTATTTTSTSSATTKTTPSPVAAATSTEKKIKATEPVATPSTTTPATTKTEQATSATTTTTPAADKKKNNNKKAKQQKPKANKKAASTTTPSEDKKATESVTTTPTTNSEESSSTTTTEKPKPAIKKSSAKQNKEKKQGVKRKQEDGSEESSETKEAKKTDKKKNKNKKSKKAIKAAIKTFVLKLEIDNTLINEEKIKECFPEQNAIIRMGPRMILIQFPTEEVALKYLTSASGQVEKNNRTVINGEKFKITKHTVKEIFNPRWYDVKPRVTEGVSLGLEPGQKVNGKFGAYLELHLKEKLGNDVNTSISDMEKGVTVFFDDKTTEQKFKSMLHNGEFKVPAEYINDKKKKVSCYFNSDKKLVAELGYGYEIQDIFKGETYYDAFGRKIAIIIVSQLKCSFQISKLQYMYLINVVDCGSNVAKITYSLTHANADLPKYSTFSHPMMAIPFSNNYINNGRPDVTFNLATQALTYSTSKASDQTSVTTGGVIEYGTTTLVGNQGYTQFFLNESSIDSYTTTFEQPTPKTLYNYLLIKQNRDVVDVTTFASGYNYKFSSSSGYSKTIYTSFSYKSDCYYLSGGDKTHHKTQDLTISIQSTDLERCPLYALQYIFDGNAKTKTSSTTYAASSLTDGSEKTVTVTLVQPTGGYVGAFRTTVRIGIFPAMMRPVYFPIAQTTGQKLTLQSIIDIPNLTTSLISCQLIVATGTNEYTSNSITYDYTPNSIQVQNYKTYSIISVSITVGNPGTSYKIRVNYNGDTKHYNDFQISPQSKPNLLGICKVSTVESNPIAYETFFGIYCENYADFDFRSMKIQVLNDQSQSILTLSNTKYTRIFARLPKSATGKSNTVLFTLTDSTGAVFEFKDTYKASMWSDTNLISTVDFYIKSKQVRNYQTANNIAILLDILADYCKRNTLSSSEMVTVKGIVRYAINETFNIRDTFHPNVYPEATELLFGLFRESTNLANYLGFSEFNDKLKEILSFMTSYVRKSSFSSTDYNFLIDYMSRLVDNGNQTTTDPSAVSTLKKNIDGLTNIASKNSPFKSDYFSYQSQTFYSSDEIASNQVNLENSWVRVLFGSEVANLVKSQSQYDLETSLYKKYIVENNVTLPVIASISLKRQDSSVVNVTGLQTPVLIYFNMDLINSTMANQYRNYQSRISCYYLNELTSKWANDGLTTEIITENGQTVVKCSSTHLTSFTIFSDLFNTTGSNTNTPSTDRNGLDVGARVAIGVSISVFFLILIIVIVIIIIVIICCRVKKGKNSQSNVSDSVQETNPITKSYVELNPVSNSDSGPSLFISDYKSVREPSSSKQYDTTSGSSFTSEPTSSLMTSTSGNSVIGKKYEILEKIGQGAFGAVFRAKNLAYTGRSGEYQYVAIKKIQLSGLSEMNDKFKEAVNMFKIRNEHLVCLEDAVVDETTMSLYLVMQYYSQGDLDKFIKSKQLLSESILKQIIEQVCEGLKYLEEERNMLHRDIKPSNIFLSSYDGNNIKTVLSDFGLAKENNMMSSVSFAGTPYYMSPQALIGTKETINNGEVCIGMRKVHDLAIHFPYHPRRFLEEEERLRSDDHPFNENYFDDCKQDNDYVHTDCYPYQLVRPYACMFDDSSSNASHAEQKQIHKLISDWQYGYRTLNAKTKKRKADNGDESEKKTKTSKSTATKRKRKTKKESTDSASSSTSTPGGSSSGTTDYSWMNAIDCTNVDSPYLFGLSDDAWYEILSYLPHYSIVKASQSCKALYLYSNRSILWENLASKTICPNAKQVQQEYFPTLTDDFKKVFRLLYNNCCVICGDYIRKGEDLDNRKSLYRSKGGIIVESNPFYYNFMIDQCHCSTCSESPLINTFTRTNAKTLYRVTDTELGCTRNFAKPNPYSPSVAMGIFLELQVKIFHLQKVEEELRKNFKKSKTHPKSDYLKIIDKAKRGDYGKDCKLYIFLNDSNKKICKDKAIYTYIDELSP</sequence>
<keyword evidence="3" id="KW-0723">Serine/threonine-protein kinase</keyword>
<dbReference type="InterPro" id="IPR001810">
    <property type="entry name" value="F-box_dom"/>
</dbReference>
<feature type="domain" description="Protein kinase" evidence="13">
    <location>
        <begin position="1359"/>
        <end position="1635"/>
    </location>
</feature>
<keyword evidence="7 10" id="KW-0067">ATP-binding</keyword>
<dbReference type="InParanoid" id="D2VJQ6"/>
<evidence type="ECO:0000313" key="14">
    <source>
        <dbReference type="EMBL" id="EFC42994.1"/>
    </source>
</evidence>
<dbReference type="InterPro" id="IPR000719">
    <property type="entry name" value="Prot_kinase_dom"/>
</dbReference>
<dbReference type="PROSITE" id="PS00108">
    <property type="entry name" value="PROTEIN_KINASE_ST"/>
    <property type="match status" value="1"/>
</dbReference>
<dbReference type="EC" id="2.7.11.1" evidence="2"/>
<evidence type="ECO:0000256" key="8">
    <source>
        <dbReference type="ARBA" id="ARBA00047899"/>
    </source>
</evidence>
<feature type="compositionally biased region" description="Basic residues" evidence="11">
    <location>
        <begin position="181"/>
        <end position="192"/>
    </location>
</feature>
<comment type="catalytic activity">
    <reaction evidence="8">
        <text>L-threonyl-[protein] + ATP = O-phospho-L-threonyl-[protein] + ADP + H(+)</text>
        <dbReference type="Rhea" id="RHEA:46608"/>
        <dbReference type="Rhea" id="RHEA-COMP:11060"/>
        <dbReference type="Rhea" id="RHEA-COMP:11605"/>
        <dbReference type="ChEBI" id="CHEBI:15378"/>
        <dbReference type="ChEBI" id="CHEBI:30013"/>
        <dbReference type="ChEBI" id="CHEBI:30616"/>
        <dbReference type="ChEBI" id="CHEBI:61977"/>
        <dbReference type="ChEBI" id="CHEBI:456216"/>
        <dbReference type="EC" id="2.7.11.1"/>
    </reaction>
</comment>
<dbReference type="RefSeq" id="XP_002675738.1">
    <property type="nucleotide sequence ID" value="XM_002675692.1"/>
</dbReference>
<feature type="region of interest" description="Disordered" evidence="11">
    <location>
        <begin position="15"/>
        <end position="192"/>
    </location>
</feature>
<dbReference type="VEuPathDB" id="AmoebaDB:NAEGRDRAFT_50109"/>
<protein>
    <recommendedName>
        <fullName evidence="2">non-specific serine/threonine protein kinase</fullName>
        <ecNumber evidence="2">2.7.11.1</ecNumber>
    </recommendedName>
</protein>
<dbReference type="SUPFAM" id="SSF56112">
    <property type="entry name" value="Protein kinase-like (PK-like)"/>
    <property type="match status" value="1"/>
</dbReference>
<feature type="compositionally biased region" description="Low complexity" evidence="11">
    <location>
        <begin position="1684"/>
        <end position="1699"/>
    </location>
</feature>